<name>Q5V7P8_HALMA</name>
<geneLocation type="plasmid" evidence="1 2">
    <name>pNG500</name>
</geneLocation>
<protein>
    <submittedName>
        <fullName evidence="1">Uncharacterized protein</fullName>
    </submittedName>
</protein>
<keyword evidence="2" id="KW-1185">Reference proteome</keyword>
<proteinExistence type="predicted"/>
<organism evidence="1 2">
    <name type="scientific">Haloarcula marismortui (strain ATCC 43049 / DSM 3752 / JCM 8966 / VKM B-1809)</name>
    <name type="common">Halobacterium marismortui</name>
    <dbReference type="NCBI Taxonomy" id="272569"/>
    <lineage>
        <taxon>Archaea</taxon>
        <taxon>Methanobacteriati</taxon>
        <taxon>Methanobacteriota</taxon>
        <taxon>Stenosarchaea group</taxon>
        <taxon>Halobacteria</taxon>
        <taxon>Halobacteriales</taxon>
        <taxon>Haloarculaceae</taxon>
        <taxon>Haloarcula</taxon>
    </lineage>
</organism>
<dbReference type="Proteomes" id="UP000001169">
    <property type="component" value="Plasmid pNG500"/>
</dbReference>
<dbReference type="EMBL" id="AY596294">
    <property type="protein sequence ID" value="AAV44515.1"/>
    <property type="molecule type" value="Genomic_DNA"/>
</dbReference>
<accession>Q5V7P8</accession>
<dbReference type="AlphaFoldDB" id="Q5V7P8"/>
<dbReference type="EnsemblBacteria" id="AAV44515">
    <property type="protein sequence ID" value="AAV44515"/>
    <property type="gene ID" value="pNG5101"/>
</dbReference>
<reference evidence="1 2" key="1">
    <citation type="journal article" date="2004" name="Genome Res.">
        <title>Genome sequence of Haloarcula marismortui: a halophilic archaeon from the Dead Sea.</title>
        <authorList>
            <person name="Baliga N.S."/>
            <person name="Bonneau R."/>
            <person name="Facciotti M.T."/>
            <person name="Pan M."/>
            <person name="Glusman G."/>
            <person name="Deutsch E.W."/>
            <person name="Shannon P."/>
            <person name="Chiu Y."/>
            <person name="Weng R.S."/>
            <person name="Gan R.R."/>
            <person name="Hung P."/>
            <person name="Date S.V."/>
            <person name="Marcotte E."/>
            <person name="Hood L."/>
            <person name="Ng W.V."/>
        </authorList>
    </citation>
    <scope>NUCLEOTIDE SEQUENCE [LARGE SCALE GENOMIC DNA]</scope>
    <source>
        <strain evidence="2">ATCC 43049 / DSM 3752 / JCM 8966 / VKM B-1809</strain>
        <plasmid evidence="2">Plasmid pNG500</plasmid>
    </source>
</reference>
<dbReference type="HOGENOM" id="CLU_1682640_0_0_2"/>
<gene>
    <name evidence="1" type="ordered locus">pNG5101</name>
</gene>
<sequence length="156" mass="17055">MMDLAVLDATRRTRLVAPPFEVDGNGPFVALEDLQLVREILAPLAPRDRVMGLPVDVVAFVDTRRRRPWPAAVGTTHLPLTSGTPLKHLATRLCLPVLGTNVRSVVGFGAWRLFVDGLLFGAHVRVTPHSLGGTQNHQCEYATDRIQASATSQTER</sequence>
<evidence type="ECO:0000313" key="1">
    <source>
        <dbReference type="EMBL" id="AAV44515.1"/>
    </source>
</evidence>
<dbReference type="KEGG" id="hma:pNG5101"/>
<evidence type="ECO:0000313" key="2">
    <source>
        <dbReference type="Proteomes" id="UP000001169"/>
    </source>
</evidence>
<keyword evidence="1" id="KW-0614">Plasmid</keyword>